<dbReference type="OrthoDB" id="5342292at2759"/>
<dbReference type="Proteomes" id="UP000800093">
    <property type="component" value="Unassembled WGS sequence"/>
</dbReference>
<keyword evidence="2 6" id="KW-0812">Transmembrane</keyword>
<reference evidence="9" key="1">
    <citation type="journal article" date="2020" name="Stud. Mycol.">
        <title>101 Dothideomycetes genomes: A test case for predicting lifestyles and emergence of pathogens.</title>
        <authorList>
            <person name="Haridas S."/>
            <person name="Albert R."/>
            <person name="Binder M."/>
            <person name="Bloem J."/>
            <person name="LaButti K."/>
            <person name="Salamov A."/>
            <person name="Andreopoulos B."/>
            <person name="Baker S."/>
            <person name="Barry K."/>
            <person name="Bills G."/>
            <person name="Bluhm B."/>
            <person name="Cannon C."/>
            <person name="Castanera R."/>
            <person name="Culley D."/>
            <person name="Daum C."/>
            <person name="Ezra D."/>
            <person name="Gonzalez J."/>
            <person name="Henrissat B."/>
            <person name="Kuo A."/>
            <person name="Liang C."/>
            <person name="Lipzen A."/>
            <person name="Lutzoni F."/>
            <person name="Magnuson J."/>
            <person name="Mondo S."/>
            <person name="Nolan M."/>
            <person name="Ohm R."/>
            <person name="Pangilinan J."/>
            <person name="Park H.-J."/>
            <person name="Ramirez L."/>
            <person name="Alfaro M."/>
            <person name="Sun H."/>
            <person name="Tritt A."/>
            <person name="Yoshinaga Y."/>
            <person name="Zwiers L.-H."/>
            <person name="Turgeon B."/>
            <person name="Goodwin S."/>
            <person name="Spatafora J."/>
            <person name="Crous P."/>
            <person name="Grigoriev I."/>
        </authorList>
    </citation>
    <scope>NUCLEOTIDE SEQUENCE [LARGE SCALE GENOMIC DNA]</scope>
    <source>
        <strain evidence="9">CBS 304.66</strain>
    </source>
</reference>
<comment type="caution">
    <text evidence="8">The sequence shown here is derived from an EMBL/GenBank/DDBJ whole genome shotgun (WGS) entry which is preliminary data.</text>
</comment>
<accession>A0A9P4K2Q7</accession>
<feature type="transmembrane region" description="Helical" evidence="6">
    <location>
        <begin position="217"/>
        <end position="241"/>
    </location>
</feature>
<evidence type="ECO:0000259" key="7">
    <source>
        <dbReference type="Pfam" id="PF20684"/>
    </source>
</evidence>
<feature type="transmembrane region" description="Helical" evidence="6">
    <location>
        <begin position="133"/>
        <end position="158"/>
    </location>
</feature>
<feature type="transmembrane region" description="Helical" evidence="6">
    <location>
        <begin position="20"/>
        <end position="44"/>
    </location>
</feature>
<sequence>PVMPPPPGITSNFVDPPTLMPTVIAVSVLVLTLMTLFVGARAYVKIVLLRKNHIEDWLCYGAWAGVVTYIGVMDYIEDYGFARHMWDVTPEMLMKIMYYLHIMYCLYSPVTFAAKLSVLLQIKRIFTTKERSVVWWVVWGSIIANAIFYTGLFFSYVFQCWPREKIWNPSVPGKCVSAVGSNLASGIINVVSDIETLVLPFWAIWHLNMPVKRKVGVGAVFAVGTLACMAVVNIVGCFPSLPRF</sequence>
<feature type="non-terminal residue" evidence="8">
    <location>
        <position position="244"/>
    </location>
</feature>
<dbReference type="AlphaFoldDB" id="A0A9P4K2Q7"/>
<feature type="non-terminal residue" evidence="8">
    <location>
        <position position="1"/>
    </location>
</feature>
<keyword evidence="3 6" id="KW-1133">Transmembrane helix</keyword>
<evidence type="ECO:0000256" key="2">
    <source>
        <dbReference type="ARBA" id="ARBA00022692"/>
    </source>
</evidence>
<keyword evidence="9" id="KW-1185">Reference proteome</keyword>
<evidence type="ECO:0000313" key="8">
    <source>
        <dbReference type="EMBL" id="KAF2260811.1"/>
    </source>
</evidence>
<dbReference type="PANTHER" id="PTHR33048:SF129">
    <property type="entry name" value="INTEGRAL MEMBRANE PROTEIN-RELATED"/>
    <property type="match status" value="1"/>
</dbReference>
<evidence type="ECO:0000256" key="5">
    <source>
        <dbReference type="ARBA" id="ARBA00038359"/>
    </source>
</evidence>
<evidence type="ECO:0000256" key="1">
    <source>
        <dbReference type="ARBA" id="ARBA00004141"/>
    </source>
</evidence>
<feature type="transmembrane region" description="Helical" evidence="6">
    <location>
        <begin position="96"/>
        <end position="121"/>
    </location>
</feature>
<dbReference type="Pfam" id="PF20684">
    <property type="entry name" value="Fung_rhodopsin"/>
    <property type="match status" value="1"/>
</dbReference>
<dbReference type="InterPro" id="IPR052337">
    <property type="entry name" value="SAT4-like"/>
</dbReference>
<protein>
    <recommendedName>
        <fullName evidence="7">Rhodopsin domain-containing protein</fullName>
    </recommendedName>
</protein>
<proteinExistence type="inferred from homology"/>
<evidence type="ECO:0000256" key="6">
    <source>
        <dbReference type="SAM" id="Phobius"/>
    </source>
</evidence>
<evidence type="ECO:0000313" key="9">
    <source>
        <dbReference type="Proteomes" id="UP000800093"/>
    </source>
</evidence>
<dbReference type="PANTHER" id="PTHR33048">
    <property type="entry name" value="PTH11-LIKE INTEGRAL MEMBRANE PROTEIN (AFU_ORTHOLOGUE AFUA_5G11245)"/>
    <property type="match status" value="1"/>
</dbReference>
<comment type="similarity">
    <text evidence="5">Belongs to the SAT4 family.</text>
</comment>
<feature type="transmembrane region" description="Helical" evidence="6">
    <location>
        <begin position="178"/>
        <end position="205"/>
    </location>
</feature>
<feature type="domain" description="Rhodopsin" evidence="7">
    <location>
        <begin position="40"/>
        <end position="230"/>
    </location>
</feature>
<name>A0A9P4K2Q7_9PLEO</name>
<keyword evidence="4 6" id="KW-0472">Membrane</keyword>
<comment type="subcellular location">
    <subcellularLocation>
        <location evidence="1">Membrane</location>
        <topology evidence="1">Multi-pass membrane protein</topology>
    </subcellularLocation>
</comment>
<organism evidence="8 9">
    <name type="scientific">Lojkania enalia</name>
    <dbReference type="NCBI Taxonomy" id="147567"/>
    <lineage>
        <taxon>Eukaryota</taxon>
        <taxon>Fungi</taxon>
        <taxon>Dikarya</taxon>
        <taxon>Ascomycota</taxon>
        <taxon>Pezizomycotina</taxon>
        <taxon>Dothideomycetes</taxon>
        <taxon>Pleosporomycetidae</taxon>
        <taxon>Pleosporales</taxon>
        <taxon>Pleosporales incertae sedis</taxon>
        <taxon>Lojkania</taxon>
    </lineage>
</organism>
<gene>
    <name evidence="8" type="ORF">CC78DRAFT_446529</name>
</gene>
<evidence type="ECO:0000256" key="4">
    <source>
        <dbReference type="ARBA" id="ARBA00023136"/>
    </source>
</evidence>
<evidence type="ECO:0000256" key="3">
    <source>
        <dbReference type="ARBA" id="ARBA00022989"/>
    </source>
</evidence>
<dbReference type="InterPro" id="IPR049326">
    <property type="entry name" value="Rhodopsin_dom_fungi"/>
</dbReference>
<dbReference type="EMBL" id="ML986671">
    <property type="protein sequence ID" value="KAF2260811.1"/>
    <property type="molecule type" value="Genomic_DNA"/>
</dbReference>
<dbReference type="GO" id="GO:0016020">
    <property type="term" value="C:membrane"/>
    <property type="evidence" value="ECO:0007669"/>
    <property type="project" value="UniProtKB-SubCell"/>
</dbReference>
<feature type="transmembrane region" description="Helical" evidence="6">
    <location>
        <begin position="56"/>
        <end position="76"/>
    </location>
</feature>